<keyword evidence="2" id="KW-1185">Reference proteome</keyword>
<dbReference type="AlphaFoldDB" id="A0AAD9KSX5"/>
<name>A0AAD9KSX5_RIDPI</name>
<dbReference type="EMBL" id="JAODUO010000619">
    <property type="protein sequence ID" value="KAK2177079.1"/>
    <property type="molecule type" value="Genomic_DNA"/>
</dbReference>
<organism evidence="1 2">
    <name type="scientific">Ridgeia piscesae</name>
    <name type="common">Tubeworm</name>
    <dbReference type="NCBI Taxonomy" id="27915"/>
    <lineage>
        <taxon>Eukaryota</taxon>
        <taxon>Metazoa</taxon>
        <taxon>Spiralia</taxon>
        <taxon>Lophotrochozoa</taxon>
        <taxon>Annelida</taxon>
        <taxon>Polychaeta</taxon>
        <taxon>Sedentaria</taxon>
        <taxon>Canalipalpata</taxon>
        <taxon>Sabellida</taxon>
        <taxon>Siboglinidae</taxon>
        <taxon>Ridgeia</taxon>
    </lineage>
</organism>
<accession>A0AAD9KSX5</accession>
<proteinExistence type="predicted"/>
<reference evidence="1" key="1">
    <citation type="journal article" date="2023" name="Mol. Biol. Evol.">
        <title>Third-Generation Sequencing Reveals the Adaptive Role of the Epigenome in Three Deep-Sea Polychaetes.</title>
        <authorList>
            <person name="Perez M."/>
            <person name="Aroh O."/>
            <person name="Sun Y."/>
            <person name="Lan Y."/>
            <person name="Juniper S.K."/>
            <person name="Young C.R."/>
            <person name="Angers B."/>
            <person name="Qian P.Y."/>
        </authorList>
    </citation>
    <scope>NUCLEOTIDE SEQUENCE</scope>
    <source>
        <strain evidence="1">R07B-5</strain>
    </source>
</reference>
<protein>
    <submittedName>
        <fullName evidence="1">Uncharacterized protein</fullName>
    </submittedName>
</protein>
<dbReference type="Proteomes" id="UP001209878">
    <property type="component" value="Unassembled WGS sequence"/>
</dbReference>
<sequence length="182" mass="20407">MDDWCKDSPRPNVSCDSFPDSSDPHVCVDRNYKPEFQYFKGSIGNGQVFYDVLTDREIEALYLGRLRQVRPLSECLCAGNYPVLQANDSNVCLAAVPFSNLSKPRLVDNVGGRLSKLDASRRVDDRSEMRTRRFLAEYVNDGDLTTAWASPVHFNDSATIHIDVGHKILVSNNAFLLPCFTG</sequence>
<comment type="caution">
    <text evidence="1">The sequence shown here is derived from an EMBL/GenBank/DDBJ whole genome shotgun (WGS) entry which is preliminary data.</text>
</comment>
<evidence type="ECO:0000313" key="1">
    <source>
        <dbReference type="EMBL" id="KAK2177079.1"/>
    </source>
</evidence>
<gene>
    <name evidence="1" type="ORF">NP493_619g02029</name>
</gene>
<evidence type="ECO:0000313" key="2">
    <source>
        <dbReference type="Proteomes" id="UP001209878"/>
    </source>
</evidence>